<accession>A0ABW4C8Z9</accession>
<dbReference type="EC" id="2.3.-.-" evidence="2"/>
<proteinExistence type="predicted"/>
<dbReference type="InterPro" id="IPR000182">
    <property type="entry name" value="GNAT_dom"/>
</dbReference>
<keyword evidence="3" id="KW-1185">Reference proteome</keyword>
<name>A0ABW4C8Z9_9BACL</name>
<keyword evidence="2" id="KW-0012">Acyltransferase</keyword>
<sequence length="151" mass="17191">MFTVRRAIPEDREAIRQLLQQAGVSEKGVDHHLENFLLVKEPEEGRNVGTAGLEIHGDRGVLRSFVIEKKAWNAKTAMELITVVLSFVQKMELKEIYLLTGVSPHLFEYFGFQSVKWEELPEVIRDSVAGRVDPSEAIPMVFRRAVDESIK</sequence>
<reference evidence="3" key="1">
    <citation type="journal article" date="2019" name="Int. J. Syst. Evol. Microbiol.">
        <title>The Global Catalogue of Microorganisms (GCM) 10K type strain sequencing project: providing services to taxonomists for standard genome sequencing and annotation.</title>
        <authorList>
            <consortium name="The Broad Institute Genomics Platform"/>
            <consortium name="The Broad Institute Genome Sequencing Center for Infectious Disease"/>
            <person name="Wu L."/>
            <person name="Ma J."/>
        </authorList>
    </citation>
    <scope>NUCLEOTIDE SEQUENCE [LARGE SCALE GENOMIC DNA]</scope>
    <source>
        <strain evidence="3">S1</strain>
    </source>
</reference>
<dbReference type="PROSITE" id="PS51186">
    <property type="entry name" value="GNAT"/>
    <property type="match status" value="1"/>
</dbReference>
<dbReference type="GO" id="GO:0016746">
    <property type="term" value="F:acyltransferase activity"/>
    <property type="evidence" value="ECO:0007669"/>
    <property type="project" value="UniProtKB-KW"/>
</dbReference>
<dbReference type="Gene3D" id="3.40.630.30">
    <property type="match status" value="1"/>
</dbReference>
<organism evidence="2 3">
    <name type="scientific">Kroppenstedtia sanguinis</name>
    <dbReference type="NCBI Taxonomy" id="1380684"/>
    <lineage>
        <taxon>Bacteria</taxon>
        <taxon>Bacillati</taxon>
        <taxon>Bacillota</taxon>
        <taxon>Bacilli</taxon>
        <taxon>Bacillales</taxon>
        <taxon>Thermoactinomycetaceae</taxon>
        <taxon>Kroppenstedtia</taxon>
    </lineage>
</organism>
<gene>
    <name evidence="2" type="ORF">ACFQ4Y_09830</name>
</gene>
<dbReference type="RefSeq" id="WP_380165043.1">
    <property type="nucleotide sequence ID" value="NZ_JBHTNU010000008.1"/>
</dbReference>
<protein>
    <submittedName>
        <fullName evidence="2">GNAT family N-acetyltransferase</fullName>
        <ecNumber evidence="2">2.3.-.-</ecNumber>
    </submittedName>
</protein>
<dbReference type="EMBL" id="JBHTNU010000008">
    <property type="protein sequence ID" value="MFD1427222.1"/>
    <property type="molecule type" value="Genomic_DNA"/>
</dbReference>
<evidence type="ECO:0000313" key="2">
    <source>
        <dbReference type="EMBL" id="MFD1427222.1"/>
    </source>
</evidence>
<dbReference type="Proteomes" id="UP001597282">
    <property type="component" value="Unassembled WGS sequence"/>
</dbReference>
<evidence type="ECO:0000259" key="1">
    <source>
        <dbReference type="PROSITE" id="PS51186"/>
    </source>
</evidence>
<dbReference type="InterPro" id="IPR016181">
    <property type="entry name" value="Acyl_CoA_acyltransferase"/>
</dbReference>
<dbReference type="SUPFAM" id="SSF55729">
    <property type="entry name" value="Acyl-CoA N-acyltransferases (Nat)"/>
    <property type="match status" value="1"/>
</dbReference>
<comment type="caution">
    <text evidence="2">The sequence shown here is derived from an EMBL/GenBank/DDBJ whole genome shotgun (WGS) entry which is preliminary data.</text>
</comment>
<feature type="domain" description="N-acetyltransferase" evidence="1">
    <location>
        <begin position="2"/>
        <end position="145"/>
    </location>
</feature>
<keyword evidence="2" id="KW-0808">Transferase</keyword>
<evidence type="ECO:0000313" key="3">
    <source>
        <dbReference type="Proteomes" id="UP001597282"/>
    </source>
</evidence>